<dbReference type="Gene3D" id="2.20.28.60">
    <property type="match status" value="1"/>
</dbReference>
<dbReference type="GO" id="GO:0005737">
    <property type="term" value="C:cytoplasm"/>
    <property type="evidence" value="ECO:0007669"/>
    <property type="project" value="InterPro"/>
</dbReference>
<keyword evidence="12" id="KW-1185">Reference proteome</keyword>
<dbReference type="FunFam" id="1.10.230.10:FF:000002">
    <property type="entry name" value="Citrate synthase"/>
    <property type="match status" value="1"/>
</dbReference>
<evidence type="ECO:0000256" key="3">
    <source>
        <dbReference type="ARBA" id="ARBA00022532"/>
    </source>
</evidence>
<name>A0A1M7F1P6_9RHOB</name>
<dbReference type="NCBIfam" id="TIGR01798">
    <property type="entry name" value="cit_synth_I"/>
    <property type="match status" value="1"/>
</dbReference>
<dbReference type="PANTHER" id="PTHR42871:SF1">
    <property type="entry name" value="CITRATE SYNTHASE"/>
    <property type="match status" value="1"/>
</dbReference>
<dbReference type="NCBIfam" id="NF004126">
    <property type="entry name" value="PRK05614.1"/>
    <property type="match status" value="1"/>
</dbReference>
<dbReference type="PIRSF" id="PIRSF001369">
    <property type="entry name" value="Citrate_synth"/>
    <property type="match status" value="1"/>
</dbReference>
<dbReference type="InterPro" id="IPR010953">
    <property type="entry name" value="Citrate_synthase_typ-I"/>
</dbReference>
<dbReference type="Gene3D" id="1.10.230.10">
    <property type="entry name" value="Cytochrome P450-Terp, domain 2"/>
    <property type="match status" value="1"/>
</dbReference>
<keyword evidence="4 7" id="KW-0808">Transferase</keyword>
<dbReference type="SUPFAM" id="SSF48256">
    <property type="entry name" value="Citrate synthase"/>
    <property type="match status" value="1"/>
</dbReference>
<dbReference type="Pfam" id="PF00285">
    <property type="entry name" value="Citrate_synt"/>
    <property type="match status" value="1"/>
</dbReference>
<dbReference type="EMBL" id="FRCK01000002">
    <property type="protein sequence ID" value="SHL97941.1"/>
    <property type="molecule type" value="Genomic_DNA"/>
</dbReference>
<evidence type="ECO:0000313" key="12">
    <source>
        <dbReference type="Proteomes" id="UP000184444"/>
    </source>
</evidence>
<evidence type="ECO:0000256" key="7">
    <source>
        <dbReference type="PIRNR" id="PIRNR001369"/>
    </source>
</evidence>
<feature type="active site" evidence="8">
    <location>
        <position position="307"/>
    </location>
</feature>
<comment type="catalytic activity">
    <reaction evidence="5 9">
        <text>oxaloacetate + acetyl-CoA + H2O = citrate + CoA + H(+)</text>
        <dbReference type="Rhea" id="RHEA:16845"/>
        <dbReference type="ChEBI" id="CHEBI:15377"/>
        <dbReference type="ChEBI" id="CHEBI:15378"/>
        <dbReference type="ChEBI" id="CHEBI:16452"/>
        <dbReference type="ChEBI" id="CHEBI:16947"/>
        <dbReference type="ChEBI" id="CHEBI:57287"/>
        <dbReference type="ChEBI" id="CHEBI:57288"/>
        <dbReference type="EC" id="2.3.3.16"/>
    </reaction>
</comment>
<gene>
    <name evidence="11" type="ORF">SAMN05444389_102473</name>
</gene>
<dbReference type="InterPro" id="IPR036969">
    <property type="entry name" value="Citrate_synthase_sf"/>
</dbReference>
<dbReference type="UniPathway" id="UPA00223">
    <property type="reaction ID" value="UER00717"/>
</dbReference>
<organism evidence="11 12">
    <name type="scientific">Paracoccus solventivorans</name>
    <dbReference type="NCBI Taxonomy" id="53463"/>
    <lineage>
        <taxon>Bacteria</taxon>
        <taxon>Pseudomonadati</taxon>
        <taxon>Pseudomonadota</taxon>
        <taxon>Alphaproteobacteria</taxon>
        <taxon>Rhodobacterales</taxon>
        <taxon>Paracoccaceae</taxon>
        <taxon>Paracoccus</taxon>
    </lineage>
</organism>
<feature type="active site" evidence="8">
    <location>
        <position position="365"/>
    </location>
</feature>
<dbReference type="AlphaFoldDB" id="A0A1M7F1P6"/>
<dbReference type="CDD" id="cd06114">
    <property type="entry name" value="EcCS_like"/>
    <property type="match status" value="1"/>
</dbReference>
<dbReference type="STRING" id="53463.SAMN05444389_102473"/>
<protein>
    <recommendedName>
        <fullName evidence="6 7">Citrate synthase</fullName>
    </recommendedName>
</protein>
<evidence type="ECO:0000256" key="2">
    <source>
        <dbReference type="ARBA" id="ARBA00010566"/>
    </source>
</evidence>
<dbReference type="OrthoDB" id="9800864at2"/>
<evidence type="ECO:0000256" key="9">
    <source>
        <dbReference type="RuleBase" id="RU003370"/>
    </source>
</evidence>
<dbReference type="Gene3D" id="1.10.580.10">
    <property type="entry name" value="Citrate Synthase, domain 1"/>
    <property type="match status" value="1"/>
</dbReference>
<dbReference type="Proteomes" id="UP000184444">
    <property type="component" value="Unassembled WGS sequence"/>
</dbReference>
<dbReference type="InterPro" id="IPR024176">
    <property type="entry name" value="Citrate_synthase_bac-typ"/>
</dbReference>
<accession>A0A1M7F1P6</accession>
<comment type="pathway">
    <text evidence="1 9">Carbohydrate metabolism; tricarboxylic acid cycle; isocitrate from oxaloacetate: step 1/2.</text>
</comment>
<dbReference type="GO" id="GO:0036440">
    <property type="term" value="F:citrate synthase activity"/>
    <property type="evidence" value="ECO:0007669"/>
    <property type="project" value="UniProtKB-EC"/>
</dbReference>
<evidence type="ECO:0000256" key="8">
    <source>
        <dbReference type="PIRSR" id="PIRSR001369-1"/>
    </source>
</evidence>
<comment type="similarity">
    <text evidence="2 7 10">Belongs to the citrate synthase family.</text>
</comment>
<dbReference type="InterPro" id="IPR016142">
    <property type="entry name" value="Citrate_synth-like_lrg_a-sub"/>
</dbReference>
<dbReference type="InterPro" id="IPR019810">
    <property type="entry name" value="Citrate_synthase_AS"/>
</dbReference>
<sequence>MAEARTARISLNDKDFELPVLTPTVGAECIDIRKLYGQGNVFTFDPGFTSTAACESAITYIDGDVGELWYRGYPIEQLAEKSHYLEVCYLLLNGELPSAEQMEKFEWLITHHTMVHEQLHYFFRGFRRDSHPMATLVGVVGAMSAFYHDSLDINDPHHREVASIRLIAKLPTLAAMAYKYSLGQPFVYPKNDLDYASNFLHMCFSVPAEPYHIDPALARAMDRIFTLHADHEQNASTSTVRLAGSSGANPFACIAAGIACLWGPAHGGANQAALEMLQEIGTVDRIPEYIKRAKDKDDPFRLMGFGHRVYKNFDPRAKIMKESADEVLDILGIENNPTLQVAKELERIALEDEYFVSKKLYPNVDFYSGIILSAMGFPTSMFTPIFALSRTVGWISQWKEMLGDPDSKIGRPRQLYIGSDRRDYLDVAKR</sequence>
<dbReference type="GO" id="GO:0006099">
    <property type="term" value="P:tricarboxylic acid cycle"/>
    <property type="evidence" value="ECO:0007669"/>
    <property type="project" value="UniProtKB-UniRule"/>
</dbReference>
<dbReference type="InterPro" id="IPR002020">
    <property type="entry name" value="Citrate_synthase"/>
</dbReference>
<keyword evidence="3 9" id="KW-0816">Tricarboxylic acid cycle</keyword>
<evidence type="ECO:0000256" key="4">
    <source>
        <dbReference type="ARBA" id="ARBA00022679"/>
    </source>
</evidence>
<reference evidence="12" key="1">
    <citation type="submission" date="2016-11" db="EMBL/GenBank/DDBJ databases">
        <authorList>
            <person name="Varghese N."/>
            <person name="Submissions S."/>
        </authorList>
    </citation>
    <scope>NUCLEOTIDE SEQUENCE [LARGE SCALE GENOMIC DNA]</scope>
    <source>
        <strain evidence="12">DSM 6637</strain>
    </source>
</reference>
<dbReference type="RefSeq" id="WP_073063424.1">
    <property type="nucleotide sequence ID" value="NZ_FRCK01000002.1"/>
</dbReference>
<evidence type="ECO:0000256" key="5">
    <source>
        <dbReference type="ARBA" id="ARBA00049288"/>
    </source>
</evidence>
<proteinExistence type="inferred from homology"/>
<dbReference type="PANTHER" id="PTHR42871">
    <property type="entry name" value="CITRATE SYNTHASE"/>
    <property type="match status" value="1"/>
</dbReference>
<dbReference type="InterPro" id="IPR016143">
    <property type="entry name" value="Citrate_synth-like_sm_a-sub"/>
</dbReference>
<evidence type="ECO:0000313" key="11">
    <source>
        <dbReference type="EMBL" id="SHL97941.1"/>
    </source>
</evidence>
<dbReference type="PROSITE" id="PS00480">
    <property type="entry name" value="CITRATE_SYNTHASE"/>
    <property type="match status" value="1"/>
</dbReference>
<evidence type="ECO:0000256" key="10">
    <source>
        <dbReference type="RuleBase" id="RU003406"/>
    </source>
</evidence>
<evidence type="ECO:0000256" key="1">
    <source>
        <dbReference type="ARBA" id="ARBA00004751"/>
    </source>
</evidence>
<dbReference type="PRINTS" id="PR00143">
    <property type="entry name" value="CITRTSNTHASE"/>
</dbReference>
<evidence type="ECO:0000256" key="6">
    <source>
        <dbReference type="NCBIfam" id="TIGR01798"/>
    </source>
</evidence>